<dbReference type="InterPro" id="IPR042410">
    <property type="entry name" value="WBSCR13"/>
</dbReference>
<dbReference type="SMART" id="SM00320">
    <property type="entry name" value="WD40"/>
    <property type="match status" value="5"/>
</dbReference>
<dbReference type="Gene3D" id="2.130.10.10">
    <property type="entry name" value="YVTN repeat-like/Quinoprotein amine dehydrogenase"/>
    <property type="match status" value="2"/>
</dbReference>
<dbReference type="PROSITE" id="PS50082">
    <property type="entry name" value="WD_REPEATS_2"/>
    <property type="match status" value="2"/>
</dbReference>
<dbReference type="InterPro" id="IPR001680">
    <property type="entry name" value="WD40_rpt"/>
</dbReference>
<evidence type="ECO:0000256" key="3">
    <source>
        <dbReference type="PROSITE-ProRule" id="PRU00221"/>
    </source>
</evidence>
<dbReference type="GO" id="GO:0005783">
    <property type="term" value="C:endoplasmic reticulum"/>
    <property type="evidence" value="ECO:0007669"/>
    <property type="project" value="TreeGrafter"/>
</dbReference>
<proteinExistence type="predicted"/>
<dbReference type="InterPro" id="IPR036322">
    <property type="entry name" value="WD40_repeat_dom_sf"/>
</dbReference>
<dbReference type="SUPFAM" id="SSF50978">
    <property type="entry name" value="WD40 repeat-like"/>
    <property type="match status" value="1"/>
</dbReference>
<dbReference type="PANTHER" id="PTHR44321:SF1">
    <property type="entry name" value="TRANSDUCIN BETA-LIKE PROTEIN 2"/>
    <property type="match status" value="1"/>
</dbReference>
<dbReference type="AlphaFoldDB" id="A0AAN7TUI8"/>
<feature type="transmembrane region" description="Helical" evidence="5">
    <location>
        <begin position="18"/>
        <end position="39"/>
    </location>
</feature>
<feature type="region of interest" description="Disordered" evidence="4">
    <location>
        <begin position="45"/>
        <end position="106"/>
    </location>
</feature>
<feature type="compositionally biased region" description="Low complexity" evidence="4">
    <location>
        <begin position="45"/>
        <end position="59"/>
    </location>
</feature>
<protein>
    <recommendedName>
        <fullName evidence="8">Anaphase-promoting complex subunit 4 WD40 domain-containing protein</fullName>
    </recommendedName>
</protein>
<evidence type="ECO:0000313" key="7">
    <source>
        <dbReference type="Proteomes" id="UP001344447"/>
    </source>
</evidence>
<feature type="compositionally biased region" description="Polar residues" evidence="4">
    <location>
        <begin position="71"/>
        <end position="90"/>
    </location>
</feature>
<organism evidence="6 7">
    <name type="scientific">Dictyostelium firmibasis</name>
    <dbReference type="NCBI Taxonomy" id="79012"/>
    <lineage>
        <taxon>Eukaryota</taxon>
        <taxon>Amoebozoa</taxon>
        <taxon>Evosea</taxon>
        <taxon>Eumycetozoa</taxon>
        <taxon>Dictyostelia</taxon>
        <taxon>Dictyosteliales</taxon>
        <taxon>Dictyosteliaceae</taxon>
        <taxon>Dictyostelium</taxon>
    </lineage>
</organism>
<evidence type="ECO:0000256" key="5">
    <source>
        <dbReference type="SAM" id="Phobius"/>
    </source>
</evidence>
<dbReference type="PANTHER" id="PTHR44321">
    <property type="entry name" value="TRANSDUCIN BETA-LIKE PROTEIN 2"/>
    <property type="match status" value="1"/>
</dbReference>
<feature type="repeat" description="WD" evidence="3">
    <location>
        <begin position="411"/>
        <end position="443"/>
    </location>
</feature>
<dbReference type="Proteomes" id="UP001344447">
    <property type="component" value="Unassembled WGS sequence"/>
</dbReference>
<evidence type="ECO:0008006" key="8">
    <source>
        <dbReference type="Google" id="ProtNLM"/>
    </source>
</evidence>
<keyword evidence="1 3" id="KW-0853">WD repeat</keyword>
<keyword evidence="5" id="KW-0812">Transmembrane</keyword>
<evidence type="ECO:0000313" key="6">
    <source>
        <dbReference type="EMBL" id="KAK5575558.1"/>
    </source>
</evidence>
<feature type="repeat" description="WD" evidence="3">
    <location>
        <begin position="317"/>
        <end position="358"/>
    </location>
</feature>
<keyword evidence="7" id="KW-1185">Reference proteome</keyword>
<dbReference type="PROSITE" id="PS50294">
    <property type="entry name" value="WD_REPEATS_REGION"/>
    <property type="match status" value="2"/>
</dbReference>
<comment type="caution">
    <text evidence="6">The sequence shown here is derived from an EMBL/GenBank/DDBJ whole genome shotgun (WGS) entry which is preliminary data.</text>
</comment>
<dbReference type="GO" id="GO:0030968">
    <property type="term" value="P:endoplasmic reticulum unfolded protein response"/>
    <property type="evidence" value="ECO:0007669"/>
    <property type="project" value="TreeGrafter"/>
</dbReference>
<dbReference type="PROSITE" id="PS00678">
    <property type="entry name" value="WD_REPEATS_1"/>
    <property type="match status" value="1"/>
</dbReference>
<dbReference type="InterPro" id="IPR019775">
    <property type="entry name" value="WD40_repeat_CS"/>
</dbReference>
<dbReference type="Pfam" id="PF00400">
    <property type="entry name" value="WD40"/>
    <property type="match status" value="3"/>
</dbReference>
<name>A0AAN7TUI8_9MYCE</name>
<accession>A0AAN7TUI8</accession>
<gene>
    <name evidence="6" type="ORF">RB653_006691</name>
</gene>
<keyword evidence="5" id="KW-1133">Transmembrane helix</keyword>
<sequence length="448" mass="49923">MEFDQIIKLIQLKFENNVYLIIIPIVLLIVTISFIISSFKKPTINTTPSPSPTTSSSLNKKNKKKNPSPPLQSTATTITTKLNQQKQYTDTPIPSPTPTTINNTIASPNPISISQPTIQENKLFFKVFRGGDIIECIKFSEDGKYLSFCGTERSIRMYLFDSLINLKIPQSFNLQLPFDNATCISWGNKTLYATLNESQKLVSYNILDQKSLQTGKSYEEGFSVNLETKSKIKSICSSSQSPYILTCSGDDTILKIFNLKGQIIQTLNNGQIKNYMAAMTQCGRFFAIASFSSEVKIYECIKKKDGSVSECKRVMSLTGYKTCIYSIDFSKDGMKIITSSKDSSIRLWNLNVNYKLEVDPECTYSITSEIGVIELIAISPDCTVFAGVNQTTNVIGFFNLSNGNLIDSVNLGNNHAKVNSIAWSPDSKYLISGGNDKLLYIWSNPKKL</sequence>
<keyword evidence="5" id="KW-0472">Membrane</keyword>
<dbReference type="InterPro" id="IPR015943">
    <property type="entry name" value="WD40/YVTN_repeat-like_dom_sf"/>
</dbReference>
<reference evidence="6 7" key="1">
    <citation type="submission" date="2023-11" db="EMBL/GenBank/DDBJ databases">
        <title>Dfirmibasis_genome.</title>
        <authorList>
            <person name="Edelbroek B."/>
            <person name="Kjellin J."/>
            <person name="Jerlstrom-Hultqvist J."/>
            <person name="Soderbom F."/>
        </authorList>
    </citation>
    <scope>NUCLEOTIDE SEQUENCE [LARGE SCALE GENOMIC DNA]</scope>
    <source>
        <strain evidence="6 7">TNS-C-14</strain>
    </source>
</reference>
<evidence type="ECO:0000256" key="1">
    <source>
        <dbReference type="ARBA" id="ARBA00022574"/>
    </source>
</evidence>
<evidence type="ECO:0000256" key="2">
    <source>
        <dbReference type="ARBA" id="ARBA00022737"/>
    </source>
</evidence>
<keyword evidence="2" id="KW-0677">Repeat</keyword>
<dbReference type="EMBL" id="JAVFKY010000005">
    <property type="protein sequence ID" value="KAK5575558.1"/>
    <property type="molecule type" value="Genomic_DNA"/>
</dbReference>
<evidence type="ECO:0000256" key="4">
    <source>
        <dbReference type="SAM" id="MobiDB-lite"/>
    </source>
</evidence>